<evidence type="ECO:0000313" key="5">
    <source>
        <dbReference type="Proteomes" id="UP000290189"/>
    </source>
</evidence>
<evidence type="ECO:0000259" key="3">
    <source>
        <dbReference type="Pfam" id="PF22956"/>
    </source>
</evidence>
<protein>
    <recommendedName>
        <fullName evidence="3">Phosphatase 2A Regulatory Subunit A helical domain-containing protein</fullName>
    </recommendedName>
</protein>
<dbReference type="InterPro" id="IPR016024">
    <property type="entry name" value="ARM-type_fold"/>
</dbReference>
<proteinExistence type="predicted"/>
<feature type="domain" description="Phosphatase 2A Regulatory Subunit A helical" evidence="3">
    <location>
        <begin position="307"/>
        <end position="413"/>
    </location>
</feature>
<dbReference type="SUPFAM" id="SSF48371">
    <property type="entry name" value="ARM repeat"/>
    <property type="match status" value="1"/>
</dbReference>
<accession>A0A3P3YJ63</accession>
<dbReference type="Proteomes" id="UP000290189">
    <property type="component" value="Unassembled WGS sequence"/>
</dbReference>
<evidence type="ECO:0000256" key="2">
    <source>
        <dbReference type="PROSITE-ProRule" id="PRU00103"/>
    </source>
</evidence>
<dbReference type="GO" id="GO:0005634">
    <property type="term" value="C:nucleus"/>
    <property type="evidence" value="ECO:0007669"/>
    <property type="project" value="TreeGrafter"/>
</dbReference>
<dbReference type="PANTHER" id="PTHR10648">
    <property type="entry name" value="SERINE/THREONINE-PROTEIN PHOSPHATASE PP2A 65 KDA REGULATORY SUBUNIT"/>
    <property type="match status" value="1"/>
</dbReference>
<reference evidence="4 5" key="1">
    <citation type="submission" date="2018-03" db="EMBL/GenBank/DDBJ databases">
        <authorList>
            <person name="Fogelqvist J."/>
        </authorList>
    </citation>
    <scope>NUCLEOTIDE SEQUENCE [LARGE SCALE GENOMIC DNA]</scope>
</reference>
<dbReference type="GO" id="GO:0019888">
    <property type="term" value="F:protein phosphatase regulator activity"/>
    <property type="evidence" value="ECO:0007669"/>
    <property type="project" value="TreeGrafter"/>
</dbReference>
<dbReference type="InterPro" id="IPR021133">
    <property type="entry name" value="HEAT_type_2"/>
</dbReference>
<dbReference type="PANTHER" id="PTHR10648:SF4">
    <property type="entry name" value="PROTEIN PHOSPHATASE 2 (FORMERLY 2A), REGULATORY SUBUNIT A, BETA ISOFORM-RELATED"/>
    <property type="match status" value="1"/>
</dbReference>
<dbReference type="GO" id="GO:0000159">
    <property type="term" value="C:protein phosphatase type 2A complex"/>
    <property type="evidence" value="ECO:0007669"/>
    <property type="project" value="TreeGrafter"/>
</dbReference>
<dbReference type="PROSITE" id="PS50077">
    <property type="entry name" value="HEAT_REPEAT"/>
    <property type="match status" value="5"/>
</dbReference>
<feature type="repeat" description="HEAT" evidence="2">
    <location>
        <begin position="581"/>
        <end position="608"/>
    </location>
</feature>
<dbReference type="Pfam" id="PF22956">
    <property type="entry name" value="VPS15-like_hel"/>
    <property type="match status" value="1"/>
</dbReference>
<geneLocation type="mitochondrion" evidence="4"/>
<gene>
    <name evidence="4" type="ORF">PLBR_LOCUS7384</name>
</gene>
<name>A0A3P3YJ63_PLABS</name>
<dbReference type="EMBL" id="OVEO01000013">
    <property type="protein sequence ID" value="SPR00169.1"/>
    <property type="molecule type" value="Genomic_DNA"/>
</dbReference>
<feature type="repeat" description="HEAT" evidence="2">
    <location>
        <begin position="308"/>
        <end position="346"/>
    </location>
</feature>
<organism evidence="4 5">
    <name type="scientific">Plasmodiophora brassicae</name>
    <name type="common">Clubroot disease agent</name>
    <dbReference type="NCBI Taxonomy" id="37360"/>
    <lineage>
        <taxon>Eukaryota</taxon>
        <taxon>Sar</taxon>
        <taxon>Rhizaria</taxon>
        <taxon>Endomyxa</taxon>
        <taxon>Phytomyxea</taxon>
        <taxon>Plasmodiophorida</taxon>
        <taxon>Plasmodiophoridae</taxon>
        <taxon>Plasmodiophora</taxon>
    </lineage>
</organism>
<dbReference type="InterPro" id="IPR011989">
    <property type="entry name" value="ARM-like"/>
</dbReference>
<dbReference type="InterPro" id="IPR055231">
    <property type="entry name" value="2AA_helical"/>
</dbReference>
<keyword evidence="1" id="KW-0677">Repeat</keyword>
<dbReference type="AlphaFoldDB" id="A0A3P3YJ63"/>
<sequence length="608" mass="65290">MDPLKLLSTDLYSDDIQVVLGSLRRLQTIALVLGPARARTDLLPMLAQYATLRNAEDIASDNAAAAASGAECAGASPLQETFDRVVSDEALAVLAEQLGELCSPEIQVPPASVLPMLEALMQADETCIRDSAVRGASRITEVLAPAQVAELLIPVCDRLSNAAWFSGRCSSAQLIIPIYKRVVSDQGKSSLRAIAAKLCIDETPMVRKAAFQALPPLCGLAGATFLRADLIQSLRALCEEDQDSVRQLIVDSALEIANTVDQANNRDLSVPLVEEAAADSSWRVRKHLAKNYAAICKAASPAIIGESLMAIVEKLLQDPESGVRTTMVESLIDVASIAGQAQTTQHILPLAKALASDAVEETKFAFAKIVAPLAATIEPKAAQTTLLPIMLSMLQDESYDVRCNVLENLQLLAPIMGSDSATTLAPAIAKLSTDAKWRIRLGVASKIAVLTKPAGLTVYEQKYHEILMRLLCDTVAQVRTAAATQIKLLVANFGAEWGQNKLIPEIIKHFESRTNYLHRLVPHQIVVECAPLFKPSFSSTTLLGILTAAAKDSTANVRISAARHLGAIGPSFETAIKRDQIMPALVKLKDDPDQDVKYFAEQAIGRVG</sequence>
<feature type="repeat" description="HEAT" evidence="2">
    <location>
        <begin position="113"/>
        <end position="151"/>
    </location>
</feature>
<keyword evidence="4" id="KW-0496">Mitochondrion</keyword>
<feature type="repeat" description="HEAT" evidence="2">
    <location>
        <begin position="386"/>
        <end position="424"/>
    </location>
</feature>
<evidence type="ECO:0000256" key="1">
    <source>
        <dbReference type="ARBA" id="ARBA00022737"/>
    </source>
</evidence>
<dbReference type="Gene3D" id="1.25.10.10">
    <property type="entry name" value="Leucine-rich Repeat Variant"/>
    <property type="match status" value="1"/>
</dbReference>
<evidence type="ECO:0000313" key="4">
    <source>
        <dbReference type="EMBL" id="SPR00169.1"/>
    </source>
</evidence>
<dbReference type="InterPro" id="IPR051023">
    <property type="entry name" value="PP2A_Regulatory_Subunit_A"/>
</dbReference>
<dbReference type="GO" id="GO:0005829">
    <property type="term" value="C:cytosol"/>
    <property type="evidence" value="ECO:0007669"/>
    <property type="project" value="TreeGrafter"/>
</dbReference>
<feature type="repeat" description="HEAT" evidence="2">
    <location>
        <begin position="424"/>
        <end position="462"/>
    </location>
</feature>